<dbReference type="PANTHER" id="PTHR34821:SF2">
    <property type="entry name" value="INNER MEMBRANE PROTEIN YDCZ"/>
    <property type="match status" value="1"/>
</dbReference>
<feature type="signal peptide" evidence="2">
    <location>
        <begin position="1"/>
        <end position="16"/>
    </location>
</feature>
<name>A0A545UCF9_9GAMM</name>
<evidence type="ECO:0000256" key="1">
    <source>
        <dbReference type="SAM" id="Phobius"/>
    </source>
</evidence>
<dbReference type="Proteomes" id="UP000315439">
    <property type="component" value="Unassembled WGS sequence"/>
</dbReference>
<reference evidence="3 4" key="1">
    <citation type="submission" date="2019-07" db="EMBL/GenBank/DDBJ databases">
        <title>Draft genome for Aliikangiella sp. M105.</title>
        <authorList>
            <person name="Wang G."/>
        </authorList>
    </citation>
    <scope>NUCLEOTIDE SEQUENCE [LARGE SCALE GENOMIC DNA]</scope>
    <source>
        <strain evidence="3 4">M105</strain>
    </source>
</reference>
<feature type="chain" id="PRO_5021808709" evidence="2">
    <location>
        <begin position="17"/>
        <end position="147"/>
    </location>
</feature>
<feature type="transmembrane region" description="Helical" evidence="1">
    <location>
        <begin position="95"/>
        <end position="119"/>
    </location>
</feature>
<keyword evidence="1" id="KW-1133">Transmembrane helix</keyword>
<evidence type="ECO:0000313" key="4">
    <source>
        <dbReference type="Proteomes" id="UP000315439"/>
    </source>
</evidence>
<feature type="transmembrane region" description="Helical" evidence="1">
    <location>
        <begin position="33"/>
        <end position="55"/>
    </location>
</feature>
<dbReference type="AlphaFoldDB" id="A0A545UCF9"/>
<evidence type="ECO:0000313" key="3">
    <source>
        <dbReference type="EMBL" id="TQV87147.1"/>
    </source>
</evidence>
<dbReference type="Pfam" id="PF04657">
    <property type="entry name" value="DMT_YdcZ"/>
    <property type="match status" value="1"/>
</dbReference>
<evidence type="ECO:0000256" key="2">
    <source>
        <dbReference type="SAM" id="SignalP"/>
    </source>
</evidence>
<protein>
    <submittedName>
        <fullName evidence="3">DMT family transporter</fullName>
    </submittedName>
</protein>
<keyword evidence="1" id="KW-0472">Membrane</keyword>
<dbReference type="RefSeq" id="WP_142932174.1">
    <property type="nucleotide sequence ID" value="NZ_ML660165.1"/>
</dbReference>
<dbReference type="EMBL" id="VIKS01000009">
    <property type="protein sequence ID" value="TQV87147.1"/>
    <property type="molecule type" value="Genomic_DNA"/>
</dbReference>
<organism evidence="3 4">
    <name type="scientific">Aliikangiella coralliicola</name>
    <dbReference type="NCBI Taxonomy" id="2592383"/>
    <lineage>
        <taxon>Bacteria</taxon>
        <taxon>Pseudomonadati</taxon>
        <taxon>Pseudomonadota</taxon>
        <taxon>Gammaproteobacteria</taxon>
        <taxon>Oceanospirillales</taxon>
        <taxon>Pleioneaceae</taxon>
        <taxon>Aliikangiella</taxon>
    </lineage>
</organism>
<comment type="caution">
    <text evidence="3">The sequence shown here is derived from an EMBL/GenBank/DDBJ whole genome shotgun (WGS) entry which is preliminary data.</text>
</comment>
<accession>A0A545UCF9</accession>
<keyword evidence="1" id="KW-0812">Transmembrane</keyword>
<sequence length="147" mass="15737">MSYLSLLAFMAGAAIATQASMNAQLGVLLRNPLLGTSVAFVSSLLFTLLAVIVFTKKYPSLEAVRAVPSYLWFSGGLLSAFGISMFYYLIPRMGIGVMMSYALTGQIIVAVIAGHYGWFDLPTKPLNGAKLVGVLSLIIGIVLINRE</sequence>
<feature type="transmembrane region" description="Helical" evidence="1">
    <location>
        <begin position="67"/>
        <end position="89"/>
    </location>
</feature>
<dbReference type="GO" id="GO:0005886">
    <property type="term" value="C:plasma membrane"/>
    <property type="evidence" value="ECO:0007669"/>
    <property type="project" value="TreeGrafter"/>
</dbReference>
<gene>
    <name evidence="3" type="ORF">FLL46_15185</name>
</gene>
<keyword evidence="4" id="KW-1185">Reference proteome</keyword>
<keyword evidence="2" id="KW-0732">Signal</keyword>
<dbReference type="InterPro" id="IPR006750">
    <property type="entry name" value="YdcZ"/>
</dbReference>
<proteinExistence type="predicted"/>
<feature type="transmembrane region" description="Helical" evidence="1">
    <location>
        <begin position="126"/>
        <end position="144"/>
    </location>
</feature>
<dbReference type="OrthoDB" id="7864805at2"/>
<dbReference type="PANTHER" id="PTHR34821">
    <property type="entry name" value="INNER MEMBRANE PROTEIN YDCZ"/>
    <property type="match status" value="1"/>
</dbReference>